<keyword evidence="2" id="KW-1185">Reference proteome</keyword>
<dbReference type="AlphaFoldDB" id="A0A139WPZ8"/>
<sequence>MAAFEEFKKELDELWSQGHLPEAKYQEMQRKHLKPYNQLGGQADEVFLDLQKTQDEFRRYKQSHDNYD</sequence>
<comment type="caution">
    <text evidence="1">The sequence shown here is derived from an EMBL/GenBank/DDBJ whole genome shotgun (WGS) entry which is preliminary data.</text>
</comment>
<organism evidence="1 2">
    <name type="scientific">Scytonema hofmannii PCC 7110</name>
    <dbReference type="NCBI Taxonomy" id="128403"/>
    <lineage>
        <taxon>Bacteria</taxon>
        <taxon>Bacillati</taxon>
        <taxon>Cyanobacteriota</taxon>
        <taxon>Cyanophyceae</taxon>
        <taxon>Nostocales</taxon>
        <taxon>Scytonemataceae</taxon>
        <taxon>Scytonema</taxon>
    </lineage>
</organism>
<name>A0A139WPZ8_9CYAN</name>
<dbReference type="Proteomes" id="UP000076925">
    <property type="component" value="Unassembled WGS sequence"/>
</dbReference>
<protein>
    <submittedName>
        <fullName evidence="1">Uncharacterized protein</fullName>
    </submittedName>
</protein>
<proteinExistence type="predicted"/>
<evidence type="ECO:0000313" key="1">
    <source>
        <dbReference type="EMBL" id="KYC34503.1"/>
    </source>
</evidence>
<accession>A0A139WPZ8</accession>
<gene>
    <name evidence="1" type="ORF">WA1_50710</name>
</gene>
<dbReference type="EMBL" id="ANNX02000078">
    <property type="protein sequence ID" value="KYC34503.1"/>
    <property type="molecule type" value="Genomic_DNA"/>
</dbReference>
<evidence type="ECO:0000313" key="2">
    <source>
        <dbReference type="Proteomes" id="UP000076925"/>
    </source>
</evidence>
<reference evidence="1 2" key="1">
    <citation type="journal article" date="2013" name="Genome Biol. Evol.">
        <title>Genomes of Stigonematalean cyanobacteria (subsection V) and the evolution of oxygenic photosynthesis from prokaryotes to plastids.</title>
        <authorList>
            <person name="Dagan T."/>
            <person name="Roettger M."/>
            <person name="Stucken K."/>
            <person name="Landan G."/>
            <person name="Koch R."/>
            <person name="Major P."/>
            <person name="Gould S.B."/>
            <person name="Goremykin V.V."/>
            <person name="Rippka R."/>
            <person name="Tandeau de Marsac N."/>
            <person name="Gugger M."/>
            <person name="Lockhart P.J."/>
            <person name="Allen J.F."/>
            <person name="Brune I."/>
            <person name="Maus I."/>
            <person name="Puhler A."/>
            <person name="Martin W.F."/>
        </authorList>
    </citation>
    <scope>NUCLEOTIDE SEQUENCE [LARGE SCALE GENOMIC DNA]</scope>
    <source>
        <strain evidence="1 2">PCC 7110</strain>
    </source>
</reference>
<dbReference type="RefSeq" id="WP_017740744.1">
    <property type="nucleotide sequence ID" value="NZ_KQ976356.1"/>
</dbReference>